<evidence type="ECO:0000313" key="2">
    <source>
        <dbReference type="Proteomes" id="UP000545286"/>
    </source>
</evidence>
<dbReference type="RefSeq" id="WP_156479783.1">
    <property type="nucleotide sequence ID" value="NZ_CZJY01000070.1"/>
</dbReference>
<name>A0A7W4UQD5_9MICO</name>
<comment type="caution">
    <text evidence="1">The sequence shown here is derived from an EMBL/GenBank/DDBJ whole genome shotgun (WGS) entry which is preliminary data.</text>
</comment>
<evidence type="ECO:0000313" key="1">
    <source>
        <dbReference type="EMBL" id="MBB2958631.1"/>
    </source>
</evidence>
<dbReference type="Proteomes" id="UP000545286">
    <property type="component" value="Unassembled WGS sequence"/>
</dbReference>
<reference evidence="1 2" key="1">
    <citation type="submission" date="2020-08" db="EMBL/GenBank/DDBJ databases">
        <title>Sequencing the genomes of 1000 actinobacteria strains.</title>
        <authorList>
            <person name="Klenk H.-P."/>
        </authorList>
    </citation>
    <scope>NUCLEOTIDE SEQUENCE [LARGE SCALE GENOMIC DNA]</scope>
    <source>
        <strain evidence="1 2">DSM 20419</strain>
    </source>
</reference>
<dbReference type="OrthoDB" id="9961538at2"/>
<gene>
    <name evidence="1" type="ORF">FHX72_002777</name>
</gene>
<keyword evidence="2" id="KW-1185">Reference proteome</keyword>
<organism evidence="1 2">
    <name type="scientific">Pseudoclavibacter helvolus</name>
    <dbReference type="NCBI Taxonomy" id="255205"/>
    <lineage>
        <taxon>Bacteria</taxon>
        <taxon>Bacillati</taxon>
        <taxon>Actinomycetota</taxon>
        <taxon>Actinomycetes</taxon>
        <taxon>Micrococcales</taxon>
        <taxon>Microbacteriaceae</taxon>
        <taxon>Pseudoclavibacter</taxon>
    </lineage>
</organism>
<accession>A0A7W4UQD5</accession>
<protein>
    <submittedName>
        <fullName evidence="1">Uncharacterized protein</fullName>
    </submittedName>
</protein>
<dbReference type="AlphaFoldDB" id="A0A7W4UQD5"/>
<dbReference type="EMBL" id="JACHWJ010000004">
    <property type="protein sequence ID" value="MBB2958631.1"/>
    <property type="molecule type" value="Genomic_DNA"/>
</dbReference>
<sequence length="47" mass="5152">MSISLRTTGGAMVAMKLQRFLAQFFVSEQPGVGEQRLLLRGVGIEEV</sequence>
<proteinExistence type="predicted"/>